<feature type="region of interest" description="Disordered" evidence="1">
    <location>
        <begin position="430"/>
        <end position="562"/>
    </location>
</feature>
<keyword evidence="5 6" id="KW-0479">Metal-binding</keyword>
<feature type="binding site" evidence="5 6">
    <location>
        <position position="760"/>
    </location>
    <ligand>
        <name>Ca(2+)</name>
        <dbReference type="ChEBI" id="CHEBI:29108"/>
        <label>2</label>
    </ligand>
</feature>
<dbReference type="GO" id="GO:0046872">
    <property type="term" value="F:metal ion binding"/>
    <property type="evidence" value="ECO:0007669"/>
    <property type="project" value="UniProtKB-KW"/>
</dbReference>
<dbReference type="GO" id="GO:0000272">
    <property type="term" value="P:polysaccharide catabolic process"/>
    <property type="evidence" value="ECO:0007669"/>
    <property type="project" value="InterPro"/>
</dbReference>
<feature type="chain" id="PRO_5002622278" evidence="2">
    <location>
        <begin position="31"/>
        <end position="803"/>
    </location>
</feature>
<accession>A0AEF5</accession>
<organism evidence="4">
    <name type="scientific">Ruminococcus flavefaciens</name>
    <dbReference type="NCBI Taxonomy" id="1265"/>
    <lineage>
        <taxon>Bacteria</taxon>
        <taxon>Bacillati</taxon>
        <taxon>Bacillota</taxon>
        <taxon>Clostridia</taxon>
        <taxon>Eubacteriales</taxon>
        <taxon>Oscillospiraceae</taxon>
        <taxon>Ruminococcus</taxon>
    </lineage>
</organism>
<dbReference type="EvolutionaryTrace" id="A0AEF5"/>
<dbReference type="SMR" id="A0AEF5"/>
<dbReference type="PDBsum" id="4IU2"/>
<keyword evidence="2" id="KW-0732">Signal</keyword>
<dbReference type="CDD" id="cd14255">
    <property type="entry name" value="Dockerin_III"/>
    <property type="match status" value="1"/>
</dbReference>
<dbReference type="Gene3D" id="2.60.40.3810">
    <property type="match status" value="1"/>
</dbReference>
<dbReference type="PDBsum" id="4IU3"/>
<feature type="signal peptide" evidence="2">
    <location>
        <begin position="1"/>
        <end position="30"/>
    </location>
</feature>
<keyword evidence="5 6" id="KW-0002">3D-structure</keyword>
<comment type="interaction">
    <interactant intactId="EBI-11178202">
        <id>A0AEF5</id>
    </interactant>
    <interactant intactId="EBI-11178209">
        <id>W5IDC3</id>
    </interactant>
    <organismsDiffer>false</organismsDiffer>
    <experiments>2</experiments>
</comment>
<reference evidence="4" key="1">
    <citation type="journal article" date="2006" name="J. Bacteriol.">
        <title>Conservation and divergence in cellulosome architecture between two strains of Ruminococcus flavefaciens.</title>
        <authorList>
            <person name="Sadanari J."/>
            <person name="Borovok I."/>
            <person name="Rincon M.T."/>
            <person name="Flint H.J."/>
            <person name="Antonopoulos D.A."/>
            <person name="Berg M.E."/>
            <person name="White B.A."/>
            <person name="Bayer E.A."/>
            <person name="Lamed R."/>
        </authorList>
    </citation>
    <scope>NUCLEOTIDE SEQUENCE</scope>
    <source>
        <strain evidence="4">FD-1</strain>
    </source>
</reference>
<evidence type="ECO:0000313" key="4">
    <source>
        <dbReference type="EMBL" id="CAK18897.1"/>
    </source>
</evidence>
<dbReference type="PDB" id="4WKZ">
    <property type="method" value="X-ray"/>
    <property type="resolution" value="1.79 A"/>
    <property type="chains" value="A=565-803"/>
</dbReference>
<feature type="domain" description="Cellulose-binding protein CttA N-terminal" evidence="3">
    <location>
        <begin position="583"/>
        <end position="661"/>
    </location>
</feature>
<feature type="binding site" evidence="5 6">
    <location>
        <position position="684"/>
    </location>
    <ligand>
        <name>Ca(2+)</name>
        <dbReference type="ChEBI" id="CHEBI:29108"/>
        <label>1</label>
    </ligand>
</feature>
<dbReference type="EMBL" id="AM262974">
    <property type="protein sequence ID" value="CAK18897.1"/>
    <property type="molecule type" value="Genomic_DNA"/>
</dbReference>
<dbReference type="MINT" id="A0AEF5"/>
<dbReference type="InterPro" id="IPR036439">
    <property type="entry name" value="Dockerin_dom_sf"/>
</dbReference>
<feature type="binding site" evidence="5 6">
    <location>
        <position position="690"/>
    </location>
    <ligand>
        <name>Ca(2+)</name>
        <dbReference type="ChEBI" id="CHEBI:29108"/>
        <label>1</label>
    </ligand>
</feature>
<protein>
    <submittedName>
        <fullName evidence="4">Putative cellulose-binding protein</fullName>
    </submittedName>
</protein>
<dbReference type="PDB" id="4IU2">
    <property type="method" value="X-ray"/>
    <property type="resolution" value="2.00 A"/>
    <property type="chains" value="B=565-803"/>
</dbReference>
<dbReference type="AlphaFoldDB" id="A0AEF5"/>
<name>A0AEF5_RUMFL</name>
<feature type="binding site" evidence="7">
    <location>
        <position position="745"/>
    </location>
    <ligand>
        <name>Ca(2+)</name>
        <dbReference type="ChEBI" id="CHEBI:29108"/>
        <label>2</label>
    </ligand>
</feature>
<sequence length="803" mass="84775" precursor="true">MKNSLFKRVAAAAAAVPLALTQCLTFSSVAAENDAVQIVGNTVQDGAAQTVSLESLLYIPANKTESTWNVTGSAALAKMVGTKGSINNAKILDLVKYVPANYREAAKAALEEYVLVNPVTYEVTADKNIVLKATVSQPNFNGNWANTPGKALSDLAKAYNAPELNAVDFSSVKVGGDLVVTIKTSKLDEGTTVPVEVVYKTADGDIYAGDFAKFANDKLTELENIAKKAIENDVAAQYAKEATDKFLAKTALIRDKINKAEKALDQALTKTADYKSISEAADAANKFLAKKNINKKVPSSAAEVAAKETVKKYYDAAVKKASAKADIQITVEQLGAFVDSLTSKTLTDSEGNEFATAFDINLNNGKATLVGAFEDAEAADVQKWVESKGYAYVGSYKKLTGTVDFTGIKTADTASVDVQIERILVTETTTTTTTTTDDGSTTTTTTDDGSTTTTTTDDGSTTTTTSTTDDGSTTSTTSTTDDGSTTSTTSTTDDGSTTSTTSTTDDGSTTSTTSTTDDGSTTSTTSTTDDGSTTSTTSTTDDGSTTSTTSTTGDGSTTTTTTTTNTVTSAVKTQYVEIESVDGFYFNTEDKFDTAQIKKAVLHTVYNEGYTGDDGVAVVLREYESEPVDITAELTFGDATPANTYKAVENKFDYEIPVYYNNATLKDAEGNDATVTVYIGLKGDTDLNNIVDGRDATATLTYYAATSTDGKDATTVALSPSTLVGGNPESVYDDFSAFLSDVKVDAGKELTRFAKKAERLIDGRDASSILTFYTKSSVDQYKDMAANEPNKLWDIVTGDAEEE</sequence>
<feature type="binding site" evidence="5 6">
    <location>
        <position position="688"/>
    </location>
    <ligand>
        <name>Ca(2+)</name>
        <dbReference type="ChEBI" id="CHEBI:29108"/>
        <label>1</label>
    </ligand>
</feature>
<dbReference type="Gene3D" id="1.10.1330.10">
    <property type="entry name" value="Dockerin domain"/>
    <property type="match status" value="1"/>
</dbReference>
<dbReference type="IntAct" id="A0AEF5">
    <property type="interactions" value="2"/>
</dbReference>
<feature type="binding site" evidence="5 6">
    <location>
        <position position="695"/>
    </location>
    <ligand>
        <name>Ca(2+)</name>
        <dbReference type="ChEBI" id="CHEBI:29108"/>
        <label>1</label>
    </ligand>
</feature>
<feature type="binding site" evidence="5 6">
    <location>
        <position position="686"/>
    </location>
    <ligand>
        <name>Ca(2+)</name>
        <dbReference type="ChEBI" id="CHEBI:29108"/>
        <label>1</label>
    </ligand>
</feature>
<proteinExistence type="evidence at protein level"/>
<evidence type="ECO:0007829" key="5">
    <source>
        <dbReference type="PDB" id="4IU2"/>
    </source>
</evidence>
<evidence type="ECO:0000256" key="1">
    <source>
        <dbReference type="SAM" id="MobiDB-lite"/>
    </source>
</evidence>
<reference evidence="7" key="3">
    <citation type="submission" date="2014-10" db="PDB data bank">
        <title>Complex of autonomous ScaG cohesin CohG and X-doc domains.</title>
        <authorList>
            <person name="Voronov-Goldman M."/>
            <person name="Lamed R."/>
            <person name="Bayer E.A."/>
            <person name="Yaniv O."/>
            <person name="Shimon L.J.W."/>
        </authorList>
    </citation>
    <scope>X-RAY CRYSTALLOGRAPHY (1.79 ANGSTROMS) OF 565-803 IN COMPLEX WITH CA(2+)</scope>
</reference>
<feature type="binding site" evidence="5 6">
    <location>
        <position position="741"/>
    </location>
    <ligand>
        <name>Ca(2+)</name>
        <dbReference type="ChEBI" id="CHEBI:29108"/>
        <label>2</label>
    </ligand>
</feature>
<dbReference type="InterPro" id="IPR033802">
    <property type="entry name" value="CttA_X"/>
</dbReference>
<reference evidence="5 6" key="2">
    <citation type="journal article" date="2013" name="J. Biol. Chem.">
        <title>Atypical cohesin-dockerin complex responsible for cell surface attachment of cellulosomal components: binding fidelity, promiscuity, and structural buttresses.</title>
        <authorList>
            <person name="Salama-Alber O."/>
            <person name="Jobby M.K."/>
            <person name="Chitayat S."/>
            <person name="Smith S.P."/>
            <person name="White B.A."/>
            <person name="Shimon L.J.W."/>
            <person name="Lamed R."/>
            <person name="Frolow F."/>
            <person name="Bayer E.A."/>
        </authorList>
    </citation>
    <scope>X-RAY CRYSTALLOGRAPHY (1.97 ANGSTROMS) OF 565-803 IN COMPLEX WITH CA(2+)</scope>
</reference>
<dbReference type="Pfam" id="PF18244">
    <property type="entry name" value="CttA_N"/>
    <property type="match status" value="1"/>
</dbReference>
<evidence type="ECO:0007829" key="6">
    <source>
        <dbReference type="PDB" id="4IU3"/>
    </source>
</evidence>
<evidence type="ECO:0000259" key="3">
    <source>
        <dbReference type="Pfam" id="PF18244"/>
    </source>
</evidence>
<evidence type="ECO:0007829" key="7">
    <source>
        <dbReference type="PDB" id="4WKZ"/>
    </source>
</evidence>
<feature type="binding site" evidence="5 6">
    <location>
        <position position="743"/>
    </location>
    <ligand>
        <name>Ca(2+)</name>
        <dbReference type="ChEBI" id="CHEBI:29108"/>
        <label>2</label>
    </ligand>
</feature>
<keyword evidence="5 6" id="KW-0106">Calcium</keyword>
<dbReference type="InterPro" id="IPR040959">
    <property type="entry name" value="CttA_N"/>
</dbReference>
<evidence type="ECO:0000256" key="2">
    <source>
        <dbReference type="SAM" id="SignalP"/>
    </source>
</evidence>
<gene>
    <name evidence="4" type="primary">cttA</name>
</gene>
<dbReference type="PDBsum" id="4WKZ"/>
<feature type="binding site" evidence="5 6">
    <location>
        <position position="765"/>
    </location>
    <ligand>
        <name>Ca(2+)</name>
        <dbReference type="ChEBI" id="CHEBI:29108"/>
        <label>2</label>
    </ligand>
</feature>
<dbReference type="PDB" id="4IU3">
    <property type="method" value="X-ray"/>
    <property type="resolution" value="1.97 A"/>
    <property type="chains" value="B=565-803"/>
</dbReference>
<dbReference type="CDD" id="cd14257">
    <property type="entry name" value="CttA_X"/>
    <property type="match status" value="1"/>
</dbReference>